<evidence type="ECO:0000313" key="3">
    <source>
        <dbReference type="EMBL" id="AEX62730.1"/>
    </source>
</evidence>
<evidence type="ECO:0000259" key="2">
    <source>
        <dbReference type="Pfam" id="PF02719"/>
    </source>
</evidence>
<dbReference type="InterPro" id="IPR003869">
    <property type="entry name" value="Polysac_CapD-like"/>
</dbReference>
<sequence length="278" mass="32111">MNILITGISGFFGRNFVKYLLEKNIICNIVGTSLNLNKIHDFNKLFPTIKVYQLDLGSNNFEDMLDSIIQNHNINYIVHSAAIKQLDVCEKNPVMALRINSISSNIIAKISKKNGIKNVIGISTNKVNNFNNIYGISKYLMEETILTNNYSIYKGVNFFWSDGSVLDVWFNKYKNNETLSLRNPNQVRYFNTIDQICETIYNNLNSGTTIILPESVYVINLLDLFNAFTEYFSYDKYEITEQYSFEPEIDTIDKNIIKIQLSKQDIINLIDTHMKLKV</sequence>
<dbReference type="Pfam" id="PF02719">
    <property type="entry name" value="Polysacc_synt_2"/>
    <property type="match status" value="1"/>
</dbReference>
<reference evidence="3" key="1">
    <citation type="submission" date="2011-10" db="EMBL/GenBank/DDBJ databases">
        <title>Provirophages and transpovirons: unique mobilome of giant viruses.</title>
        <authorList>
            <person name="Desnues C."/>
            <person name="LaScola B."/>
            <person name="Yutin N."/>
            <person name="Fournous G."/>
            <person name="Koonin E."/>
            <person name="Raoult D."/>
        </authorList>
    </citation>
    <scope>NUCLEOTIDE SEQUENCE</scope>
    <source>
        <strain evidence="3">Mv13-mv</strain>
    </source>
</reference>
<proteinExistence type="inferred from homology"/>
<evidence type="ECO:0000256" key="1">
    <source>
        <dbReference type="ARBA" id="ARBA00007430"/>
    </source>
</evidence>
<dbReference type="InterPro" id="IPR051203">
    <property type="entry name" value="Polysaccharide_Synthase-Rel"/>
</dbReference>
<dbReference type="InterPro" id="IPR036291">
    <property type="entry name" value="NAD(P)-bd_dom_sf"/>
</dbReference>
<gene>
    <name evidence="3" type="ORF">mv_R525</name>
</gene>
<organism evidence="3">
    <name type="scientific">Moumouvirus sp. 'Monve'</name>
    <dbReference type="NCBI Taxonomy" id="1128131"/>
    <lineage>
        <taxon>Viruses</taxon>
        <taxon>Varidnaviria</taxon>
        <taxon>Bamfordvirae</taxon>
        <taxon>Nucleocytoviricota</taxon>
        <taxon>Megaviricetes</taxon>
        <taxon>Imitervirales</taxon>
        <taxon>Mimiviridae</taxon>
        <taxon>Megamimivirinae</taxon>
        <taxon>Moumouvirus</taxon>
    </lineage>
</organism>
<feature type="domain" description="Polysaccharide biosynthesis protein CapD-like" evidence="2">
    <location>
        <begin position="3"/>
        <end position="236"/>
    </location>
</feature>
<accession>H2EEA7</accession>
<comment type="similarity">
    <text evidence="1">Belongs to the polysaccharide synthase family.</text>
</comment>
<dbReference type="EMBL" id="JN885998">
    <property type="protein sequence ID" value="AEX62730.1"/>
    <property type="molecule type" value="Genomic_DNA"/>
</dbReference>
<protein>
    <recommendedName>
        <fullName evidence="2">Polysaccharide biosynthesis protein CapD-like domain-containing protein</fullName>
    </recommendedName>
</protein>
<dbReference type="Gene3D" id="3.40.50.720">
    <property type="entry name" value="NAD(P)-binding Rossmann-like Domain"/>
    <property type="match status" value="1"/>
</dbReference>
<dbReference type="SUPFAM" id="SSF51735">
    <property type="entry name" value="NAD(P)-binding Rossmann-fold domains"/>
    <property type="match status" value="1"/>
</dbReference>
<name>H2EEA7_9VIRU</name>
<dbReference type="PANTHER" id="PTHR43318">
    <property type="entry name" value="UDP-N-ACETYLGLUCOSAMINE 4,6-DEHYDRATASE"/>
    <property type="match status" value="1"/>
</dbReference>
<dbReference type="PANTHER" id="PTHR43318:SF2">
    <property type="entry name" value="UDP-N-ACETYLGLUCOSAMINE 4,6-DEHYDRATASE (INVERTING)"/>
    <property type="match status" value="1"/>
</dbReference>